<comment type="similarity">
    <text evidence="2">Belongs to the Ca(2+):cation antiporter (CaCA) (TC 2.A.19) family.</text>
</comment>
<keyword evidence="3" id="KW-0813">Transport</keyword>
<feature type="transmembrane region" description="Helical" evidence="9">
    <location>
        <begin position="468"/>
        <end position="491"/>
    </location>
</feature>
<evidence type="ECO:0000256" key="8">
    <source>
        <dbReference type="SAM" id="MobiDB-lite"/>
    </source>
</evidence>
<evidence type="ECO:0000256" key="1">
    <source>
        <dbReference type="ARBA" id="ARBA00004127"/>
    </source>
</evidence>
<evidence type="ECO:0000256" key="6">
    <source>
        <dbReference type="ARBA" id="ARBA00023065"/>
    </source>
</evidence>
<dbReference type="InterPro" id="IPR004713">
    <property type="entry name" value="CaH_exchang"/>
</dbReference>
<feature type="transmembrane region" description="Helical" evidence="9">
    <location>
        <begin position="205"/>
        <end position="227"/>
    </location>
</feature>
<protein>
    <submittedName>
        <fullName evidence="11">Sodium/calcium exchanger protein-domain-containing protein</fullName>
    </submittedName>
</protein>
<feature type="region of interest" description="Disordered" evidence="8">
    <location>
        <begin position="43"/>
        <end position="63"/>
    </location>
</feature>
<evidence type="ECO:0000256" key="3">
    <source>
        <dbReference type="ARBA" id="ARBA00022448"/>
    </source>
</evidence>
<feature type="transmembrane region" description="Helical" evidence="9">
    <location>
        <begin position="439"/>
        <end position="462"/>
    </location>
</feature>
<dbReference type="Gene3D" id="1.20.1420.30">
    <property type="entry name" value="NCX, central ion-binding region"/>
    <property type="match status" value="2"/>
</dbReference>
<comment type="caution">
    <text evidence="11">The sequence shown here is derived from an EMBL/GenBank/DDBJ whole genome shotgun (WGS) entry which is preliminary data.</text>
</comment>
<keyword evidence="6" id="KW-0406">Ion transport</keyword>
<dbReference type="PANTHER" id="PTHR31503:SF20">
    <property type="entry name" value="CA(2+)_H(+) EXCHANGER, PUTATIVE (EUROFUNG)-RELATED"/>
    <property type="match status" value="1"/>
</dbReference>
<keyword evidence="7 9" id="KW-0472">Membrane</keyword>
<evidence type="ECO:0000256" key="2">
    <source>
        <dbReference type="ARBA" id="ARBA00008170"/>
    </source>
</evidence>
<keyword evidence="5 9" id="KW-1133">Transmembrane helix</keyword>
<evidence type="ECO:0000256" key="4">
    <source>
        <dbReference type="ARBA" id="ARBA00022692"/>
    </source>
</evidence>
<evidence type="ECO:0000313" key="11">
    <source>
        <dbReference type="EMBL" id="ORY72411.1"/>
    </source>
</evidence>
<dbReference type="STRING" id="106004.A0A1Y2ELJ3"/>
<gene>
    <name evidence="11" type="ORF">BCR35DRAFT_307689</name>
</gene>
<evidence type="ECO:0000256" key="5">
    <source>
        <dbReference type="ARBA" id="ARBA00022989"/>
    </source>
</evidence>
<feature type="transmembrane region" description="Helical" evidence="9">
    <location>
        <begin position="498"/>
        <end position="518"/>
    </location>
</feature>
<dbReference type="Pfam" id="PF01699">
    <property type="entry name" value="Na_Ca_ex"/>
    <property type="match status" value="2"/>
</dbReference>
<dbReference type="OrthoDB" id="1699231at2759"/>
<dbReference type="InterPro" id="IPR004837">
    <property type="entry name" value="NaCa_Exmemb"/>
</dbReference>
<name>A0A1Y2ELJ3_9BASI</name>
<dbReference type="Proteomes" id="UP000193467">
    <property type="component" value="Unassembled WGS sequence"/>
</dbReference>
<dbReference type="AlphaFoldDB" id="A0A1Y2ELJ3"/>
<evidence type="ECO:0000259" key="10">
    <source>
        <dbReference type="Pfam" id="PF01699"/>
    </source>
</evidence>
<keyword evidence="4 9" id="KW-0812">Transmembrane</keyword>
<feature type="compositionally biased region" description="Low complexity" evidence="8">
    <location>
        <begin position="11"/>
        <end position="23"/>
    </location>
</feature>
<organism evidence="11 12">
    <name type="scientific">Leucosporidium creatinivorum</name>
    <dbReference type="NCBI Taxonomy" id="106004"/>
    <lineage>
        <taxon>Eukaryota</taxon>
        <taxon>Fungi</taxon>
        <taxon>Dikarya</taxon>
        <taxon>Basidiomycota</taxon>
        <taxon>Pucciniomycotina</taxon>
        <taxon>Microbotryomycetes</taxon>
        <taxon>Leucosporidiales</taxon>
        <taxon>Leucosporidium</taxon>
    </lineage>
</organism>
<feature type="domain" description="Sodium/calcium exchanger membrane region" evidence="10">
    <location>
        <begin position="139"/>
        <end position="300"/>
    </location>
</feature>
<feature type="domain" description="Sodium/calcium exchanger membrane region" evidence="10">
    <location>
        <begin position="373"/>
        <end position="516"/>
    </location>
</feature>
<proteinExistence type="inferred from homology"/>
<dbReference type="GO" id="GO:0012505">
    <property type="term" value="C:endomembrane system"/>
    <property type="evidence" value="ECO:0007669"/>
    <property type="project" value="UniProtKB-SubCell"/>
</dbReference>
<feature type="transmembrane region" description="Helical" evidence="9">
    <location>
        <begin position="374"/>
        <end position="392"/>
    </location>
</feature>
<feature type="transmembrane region" description="Helical" evidence="9">
    <location>
        <begin position="139"/>
        <end position="159"/>
    </location>
</feature>
<feature type="region of interest" description="Disordered" evidence="8">
    <location>
        <begin position="1"/>
        <end position="26"/>
    </location>
</feature>
<dbReference type="EMBL" id="MCGR01000052">
    <property type="protein sequence ID" value="ORY72411.1"/>
    <property type="molecule type" value="Genomic_DNA"/>
</dbReference>
<dbReference type="InterPro" id="IPR044880">
    <property type="entry name" value="NCX_ion-bd_dom_sf"/>
</dbReference>
<keyword evidence="12" id="KW-1185">Reference proteome</keyword>
<feature type="transmembrane region" description="Helical" evidence="9">
    <location>
        <begin position="171"/>
        <end position="193"/>
    </location>
</feature>
<sequence length="522" mass="55874">MADLTRTESPAAMETATAAQAEQGQLPTFIRETDAESILRQRATAQAQPGGGANNLRSSSVPNLAHTRRETIPTLPAFQRKQTTLKAAIVENLQPKVPVGKAPGWRTSAMSIVKYSWLNVLLIFVPVSWAMHFSGQSPTVTFVMSFLAIVPLAALLGFATEEIALRVGDTFGGLLNATFGNAVELIISILALVKGELNIVRSSMLGSILSNTLLVLGMCYFAGGLRFHEQGYGVRAAQLNINLLGISVTAIVIPVAFHVFLDMRTDESIAVTDESVLKISRGVAIILLFVYGGYLTFQLWTRAYLYMPQEQGPDDPPPPPALPFIEGPQPPTEGGVFRIPSLPSWGGSSSSSSSSASTLSADEHTPKLSIKASFALLLAVTVVTGFTAEWLVSSIDGLTSTGAVSTEFVALILLPLVGNAAEHVTAVTVAAKGKLDLSMAVAVGSSIQIALFVIPILILLGWCIGQPLSFYFDPFETVVLFISVVSVNWAIADGRTNWLEGMTLMVIYLIIALVFWYYPGLE</sequence>
<feature type="transmembrane region" description="Helical" evidence="9">
    <location>
        <begin position="239"/>
        <end position="259"/>
    </location>
</feature>
<feature type="transmembrane region" description="Helical" evidence="9">
    <location>
        <begin position="115"/>
        <end position="133"/>
    </location>
</feature>
<dbReference type="GO" id="GO:0015369">
    <property type="term" value="F:calcium:proton antiporter activity"/>
    <property type="evidence" value="ECO:0007669"/>
    <property type="project" value="TreeGrafter"/>
</dbReference>
<comment type="subcellular location">
    <subcellularLocation>
        <location evidence="1">Endomembrane system</location>
        <topology evidence="1">Multi-pass membrane protein</topology>
    </subcellularLocation>
</comment>
<evidence type="ECO:0000256" key="9">
    <source>
        <dbReference type="SAM" id="Phobius"/>
    </source>
</evidence>
<dbReference type="InParanoid" id="A0A1Y2ELJ3"/>
<accession>A0A1Y2ELJ3</accession>
<dbReference type="PANTHER" id="PTHR31503">
    <property type="entry name" value="VACUOLAR CALCIUM ION TRANSPORTER"/>
    <property type="match status" value="1"/>
</dbReference>
<dbReference type="FunFam" id="1.20.1420.30:FF:000024">
    <property type="entry name" value="Calcium/proton exchanger, variant"/>
    <property type="match status" value="1"/>
</dbReference>
<dbReference type="GO" id="GO:0006874">
    <property type="term" value="P:intracellular calcium ion homeostasis"/>
    <property type="evidence" value="ECO:0007669"/>
    <property type="project" value="TreeGrafter"/>
</dbReference>
<dbReference type="GO" id="GO:0000329">
    <property type="term" value="C:fungal-type vacuole membrane"/>
    <property type="evidence" value="ECO:0007669"/>
    <property type="project" value="TreeGrafter"/>
</dbReference>
<evidence type="ECO:0000256" key="7">
    <source>
        <dbReference type="ARBA" id="ARBA00023136"/>
    </source>
</evidence>
<evidence type="ECO:0000313" key="12">
    <source>
        <dbReference type="Proteomes" id="UP000193467"/>
    </source>
</evidence>
<feature type="transmembrane region" description="Helical" evidence="9">
    <location>
        <begin position="279"/>
        <end position="297"/>
    </location>
</feature>
<reference evidence="11 12" key="1">
    <citation type="submission" date="2016-07" db="EMBL/GenBank/DDBJ databases">
        <title>Pervasive Adenine N6-methylation of Active Genes in Fungi.</title>
        <authorList>
            <consortium name="DOE Joint Genome Institute"/>
            <person name="Mondo S.J."/>
            <person name="Dannebaum R.O."/>
            <person name="Kuo R.C."/>
            <person name="Labutti K."/>
            <person name="Haridas S."/>
            <person name="Kuo A."/>
            <person name="Salamov A."/>
            <person name="Ahrendt S.R."/>
            <person name="Lipzen A."/>
            <person name="Sullivan W."/>
            <person name="Andreopoulos W.B."/>
            <person name="Clum A."/>
            <person name="Lindquist E."/>
            <person name="Daum C."/>
            <person name="Ramamoorthy G.K."/>
            <person name="Gryganskyi A."/>
            <person name="Culley D."/>
            <person name="Magnuson J.K."/>
            <person name="James T.Y."/>
            <person name="O'Malley M.A."/>
            <person name="Stajich J.E."/>
            <person name="Spatafora J.W."/>
            <person name="Visel A."/>
            <person name="Grigoriev I.V."/>
        </authorList>
    </citation>
    <scope>NUCLEOTIDE SEQUENCE [LARGE SCALE GENOMIC DNA]</scope>
    <source>
        <strain evidence="11 12">62-1032</strain>
    </source>
</reference>